<evidence type="ECO:0000259" key="7">
    <source>
        <dbReference type="Pfam" id="PF00350"/>
    </source>
</evidence>
<proteinExistence type="predicted"/>
<keyword evidence="9" id="KW-1185">Reference proteome</keyword>
<organism evidence="8 9">
    <name type="scientific">Pseudomonas jilinensis</name>
    <dbReference type="NCBI Taxonomy" id="2078689"/>
    <lineage>
        <taxon>Bacteria</taxon>
        <taxon>Pseudomonadati</taxon>
        <taxon>Pseudomonadota</taxon>
        <taxon>Gammaproteobacteria</taxon>
        <taxon>Pseudomonadales</taxon>
        <taxon>Pseudomonadaceae</taxon>
        <taxon>Pseudomonas</taxon>
    </lineage>
</organism>
<feature type="coiled-coil region" evidence="6">
    <location>
        <begin position="594"/>
        <end position="621"/>
    </location>
</feature>
<evidence type="ECO:0000256" key="3">
    <source>
        <dbReference type="ARBA" id="ARBA00022801"/>
    </source>
</evidence>
<comment type="subcellular location">
    <subcellularLocation>
        <location evidence="1">Membrane</location>
    </subcellularLocation>
</comment>
<dbReference type="Proteomes" id="UP000265745">
    <property type="component" value="Unassembled WGS sequence"/>
</dbReference>
<accession>A0A396S5M1</accession>
<evidence type="ECO:0000313" key="8">
    <source>
        <dbReference type="EMBL" id="RHW21391.1"/>
    </source>
</evidence>
<dbReference type="Pfam" id="PF00350">
    <property type="entry name" value="Dynamin_N"/>
    <property type="match status" value="1"/>
</dbReference>
<keyword evidence="2" id="KW-0547">Nucleotide-binding</keyword>
<keyword evidence="5" id="KW-0472">Membrane</keyword>
<dbReference type="PANTHER" id="PTHR10465:SF0">
    <property type="entry name" value="SARCALUMENIN"/>
    <property type="match status" value="1"/>
</dbReference>
<evidence type="ECO:0000256" key="5">
    <source>
        <dbReference type="ARBA" id="ARBA00023136"/>
    </source>
</evidence>
<feature type="domain" description="Dynamin N-terminal" evidence="7">
    <location>
        <begin position="66"/>
        <end position="296"/>
    </location>
</feature>
<sequence>MILLALQEEIKTLIEKQQGLMTRLKDEEAIWKSEATGTSFSPAELDKQISALASDNVKVQALESTIAVIGTMKAGKSTTINALIGEEVLPHRLTAMTTLPTLIRHKPGQKEPVLKLHKLDVFKALLAEVNAQAATVEEQGADLSKINEALDTIKNRSGDIRAEYVGKDEIHQALFLINDTLRLAGHDGFNVNLDNYLTHFTDIQSLPTVEIEFRCLAGSPEGRHAGSLALLDTPGPNEAGQSTVLKRILSEQIEKNASMVLLVMNYTQLNTEQDLDIRNQIRGIKEVFRERSFVVVNRFDEKKHNDLDADRTKKLSSDLLNDSVDDDFITPDEVFPVSSHYAFIVERVNQQIDEGVPISAFIKDEINKDFIKAAFGELDDDEADELTYEQIKVKSDRLYKRSGYAVFTRNMLEKAYTKAGENSLQAALARLKENSGKIDRFTAVVRGGLAQEMDALTNSIERTQKLVQSIQFIYNKLDEVKGVGIAEYRANAQATLKQHVGSVKDQISVEFSRERAKLIGKLKSEVDEKSTQKEQQQRRHWSGAAKKELLIIESDLNNLHAQIEKHSQGDGVLEFGSDRNAAVKFAEKASAVLNSIFMSMVNSLQQQLNELEDNTKHEIQVQLFGQLEQLCTDYEVEMRGKGFEFNVSLADSFNLDVLGGGGFNLKPSDAVESYSETVTHSWKKKVKREGWLHKTLKVLSFGKRSDYAEVVETSTQDVKRYKVVLNDYVEEAQALADGFYADVEARLAKQFEDKLVPAVDEVFAKVISDVKGIEEALENSKKLKDESVSIISRVKEMMDTVKKDNLVCLKRIEIAIRGIDALKFGK</sequence>
<gene>
    <name evidence="8" type="ORF">C2846_09755</name>
</gene>
<dbReference type="PANTHER" id="PTHR10465">
    <property type="entry name" value="TRANSMEMBRANE GTPASE FZO1"/>
    <property type="match status" value="1"/>
</dbReference>
<dbReference type="GO" id="GO:0003924">
    <property type="term" value="F:GTPase activity"/>
    <property type="evidence" value="ECO:0007669"/>
    <property type="project" value="InterPro"/>
</dbReference>
<reference evidence="8 9" key="1">
    <citation type="submission" date="2018-06" db="EMBL/GenBank/DDBJ databases">
        <title>Pseudomonas jilinensis sp. nov., isolated from the production water of Jilin Oilfield in China.</title>
        <authorList>
            <person name="Wang J."/>
        </authorList>
    </citation>
    <scope>NUCLEOTIDE SEQUENCE [LARGE SCALE GENOMIC DNA]</scope>
    <source>
        <strain evidence="8 9">JS15-10A1</strain>
    </source>
</reference>
<dbReference type="InterPro" id="IPR027417">
    <property type="entry name" value="P-loop_NTPase"/>
</dbReference>
<keyword evidence="3" id="KW-0378">Hydrolase</keyword>
<dbReference type="SUPFAM" id="SSF52540">
    <property type="entry name" value="P-loop containing nucleoside triphosphate hydrolases"/>
    <property type="match status" value="1"/>
</dbReference>
<dbReference type="GO" id="GO:0005525">
    <property type="term" value="F:GTP binding"/>
    <property type="evidence" value="ECO:0007669"/>
    <property type="project" value="UniProtKB-KW"/>
</dbReference>
<comment type="caution">
    <text evidence="8">The sequence shown here is derived from an EMBL/GenBank/DDBJ whole genome shotgun (WGS) entry which is preliminary data.</text>
</comment>
<dbReference type="GO" id="GO:0016020">
    <property type="term" value="C:membrane"/>
    <property type="evidence" value="ECO:0007669"/>
    <property type="project" value="UniProtKB-SubCell"/>
</dbReference>
<dbReference type="InterPro" id="IPR045063">
    <property type="entry name" value="Dynamin_N"/>
</dbReference>
<dbReference type="OrthoDB" id="6565187at2"/>
<dbReference type="EMBL" id="QJSA01000007">
    <property type="protein sequence ID" value="RHW21391.1"/>
    <property type="molecule type" value="Genomic_DNA"/>
</dbReference>
<protein>
    <recommendedName>
        <fullName evidence="7">Dynamin N-terminal domain-containing protein</fullName>
    </recommendedName>
</protein>
<dbReference type="GO" id="GO:0008053">
    <property type="term" value="P:mitochondrial fusion"/>
    <property type="evidence" value="ECO:0007669"/>
    <property type="project" value="TreeGrafter"/>
</dbReference>
<dbReference type="AlphaFoldDB" id="A0A396S5M1"/>
<evidence type="ECO:0000313" key="9">
    <source>
        <dbReference type="Proteomes" id="UP000265745"/>
    </source>
</evidence>
<evidence type="ECO:0000256" key="2">
    <source>
        <dbReference type="ARBA" id="ARBA00022741"/>
    </source>
</evidence>
<evidence type="ECO:0000256" key="4">
    <source>
        <dbReference type="ARBA" id="ARBA00023134"/>
    </source>
</evidence>
<dbReference type="InterPro" id="IPR027094">
    <property type="entry name" value="Mitofusin_fam"/>
</dbReference>
<evidence type="ECO:0000256" key="6">
    <source>
        <dbReference type="SAM" id="Coils"/>
    </source>
</evidence>
<keyword evidence="4" id="KW-0342">GTP-binding</keyword>
<dbReference type="Gene3D" id="3.40.50.300">
    <property type="entry name" value="P-loop containing nucleotide triphosphate hydrolases"/>
    <property type="match status" value="1"/>
</dbReference>
<keyword evidence="6" id="KW-0175">Coiled coil</keyword>
<dbReference type="RefSeq" id="WP_119701348.1">
    <property type="nucleotide sequence ID" value="NZ_QJSA01000007.1"/>
</dbReference>
<evidence type="ECO:0000256" key="1">
    <source>
        <dbReference type="ARBA" id="ARBA00004370"/>
    </source>
</evidence>
<name>A0A396S5M1_9PSED</name>